<name>A0A5B7G973_PORTR</name>
<sequence>MCGVSLRPFPLTLASSCFKYPSLECVCEEMRDPASVTRSRVALLQGRCRGPGEAINPDATPAVFGEARFKRGTK</sequence>
<evidence type="ECO:0000313" key="2">
    <source>
        <dbReference type="Proteomes" id="UP000324222"/>
    </source>
</evidence>
<dbReference type="Proteomes" id="UP000324222">
    <property type="component" value="Unassembled WGS sequence"/>
</dbReference>
<dbReference type="AlphaFoldDB" id="A0A5B7G973"/>
<gene>
    <name evidence="1" type="ORF">E2C01_047683</name>
</gene>
<dbReference type="EMBL" id="VSRR010011872">
    <property type="protein sequence ID" value="MPC53783.1"/>
    <property type="molecule type" value="Genomic_DNA"/>
</dbReference>
<proteinExistence type="predicted"/>
<organism evidence="1 2">
    <name type="scientific">Portunus trituberculatus</name>
    <name type="common">Swimming crab</name>
    <name type="synonym">Neptunus trituberculatus</name>
    <dbReference type="NCBI Taxonomy" id="210409"/>
    <lineage>
        <taxon>Eukaryota</taxon>
        <taxon>Metazoa</taxon>
        <taxon>Ecdysozoa</taxon>
        <taxon>Arthropoda</taxon>
        <taxon>Crustacea</taxon>
        <taxon>Multicrustacea</taxon>
        <taxon>Malacostraca</taxon>
        <taxon>Eumalacostraca</taxon>
        <taxon>Eucarida</taxon>
        <taxon>Decapoda</taxon>
        <taxon>Pleocyemata</taxon>
        <taxon>Brachyura</taxon>
        <taxon>Eubrachyura</taxon>
        <taxon>Portunoidea</taxon>
        <taxon>Portunidae</taxon>
        <taxon>Portuninae</taxon>
        <taxon>Portunus</taxon>
    </lineage>
</organism>
<keyword evidence="2" id="KW-1185">Reference proteome</keyword>
<comment type="caution">
    <text evidence="1">The sequence shown here is derived from an EMBL/GenBank/DDBJ whole genome shotgun (WGS) entry which is preliminary data.</text>
</comment>
<protein>
    <submittedName>
        <fullName evidence="1">Uncharacterized protein</fullName>
    </submittedName>
</protein>
<evidence type="ECO:0000313" key="1">
    <source>
        <dbReference type="EMBL" id="MPC53783.1"/>
    </source>
</evidence>
<accession>A0A5B7G973</accession>
<reference evidence="1 2" key="1">
    <citation type="submission" date="2019-05" db="EMBL/GenBank/DDBJ databases">
        <title>Another draft genome of Portunus trituberculatus and its Hox gene families provides insights of decapod evolution.</title>
        <authorList>
            <person name="Jeong J.-H."/>
            <person name="Song I."/>
            <person name="Kim S."/>
            <person name="Choi T."/>
            <person name="Kim D."/>
            <person name="Ryu S."/>
            <person name="Kim W."/>
        </authorList>
    </citation>
    <scope>NUCLEOTIDE SEQUENCE [LARGE SCALE GENOMIC DNA]</scope>
    <source>
        <tissue evidence="1">Muscle</tissue>
    </source>
</reference>